<dbReference type="KEGG" id="crs:FQB35_04790"/>
<dbReference type="InterPro" id="IPR001597">
    <property type="entry name" value="ArAA_b-elim_lyase/Thr_aldolase"/>
</dbReference>
<reference evidence="5 6" key="1">
    <citation type="submission" date="2019-07" db="EMBL/GenBank/DDBJ databases">
        <title>Complete genome of Crassaminicella thermophila SY095.</title>
        <authorList>
            <person name="Li X."/>
        </authorList>
    </citation>
    <scope>NUCLEOTIDE SEQUENCE [LARGE SCALE GENOMIC DNA]</scope>
    <source>
        <strain evidence="5 6">SY095</strain>
    </source>
</reference>
<comment type="cofactor">
    <cofactor evidence="1">
        <name>pyridoxal 5'-phosphate</name>
        <dbReference type="ChEBI" id="CHEBI:597326"/>
    </cofactor>
</comment>
<evidence type="ECO:0000256" key="2">
    <source>
        <dbReference type="ARBA" id="ARBA00006966"/>
    </source>
</evidence>
<dbReference type="Gene3D" id="3.40.640.10">
    <property type="entry name" value="Type I PLP-dependent aspartate aminotransferase-like (Major domain)"/>
    <property type="match status" value="1"/>
</dbReference>
<evidence type="ECO:0000256" key="1">
    <source>
        <dbReference type="ARBA" id="ARBA00001933"/>
    </source>
</evidence>
<dbReference type="Gene3D" id="3.90.1150.10">
    <property type="entry name" value="Aspartate Aminotransferase, domain 1"/>
    <property type="match status" value="1"/>
</dbReference>
<dbReference type="Proteomes" id="UP000324646">
    <property type="component" value="Chromosome"/>
</dbReference>
<evidence type="ECO:0000313" key="6">
    <source>
        <dbReference type="Proteomes" id="UP000324646"/>
    </source>
</evidence>
<dbReference type="GO" id="GO:0006520">
    <property type="term" value="P:amino acid metabolic process"/>
    <property type="evidence" value="ECO:0007669"/>
    <property type="project" value="InterPro"/>
</dbReference>
<dbReference type="EMBL" id="CP042243">
    <property type="protein sequence ID" value="QEK11735.1"/>
    <property type="molecule type" value="Genomic_DNA"/>
</dbReference>
<dbReference type="SUPFAM" id="SSF53383">
    <property type="entry name" value="PLP-dependent transferases"/>
    <property type="match status" value="1"/>
</dbReference>
<accession>A0A5C0SAY7</accession>
<dbReference type="AlphaFoldDB" id="A0A5C0SAY7"/>
<dbReference type="Pfam" id="PF01212">
    <property type="entry name" value="Beta_elim_lyase"/>
    <property type="match status" value="1"/>
</dbReference>
<gene>
    <name evidence="5" type="ORF">FQB35_04790</name>
</gene>
<comment type="similarity">
    <text evidence="2">Belongs to the threonine aldolase family.</text>
</comment>
<dbReference type="PANTHER" id="PTHR48097:SF5">
    <property type="entry name" value="LOW SPECIFICITY L-THREONINE ALDOLASE"/>
    <property type="match status" value="1"/>
</dbReference>
<protein>
    <submittedName>
        <fullName evidence="5">Low specificity L-threonine aldolase</fullName>
    </submittedName>
</protein>
<keyword evidence="3" id="KW-0663">Pyridoxal phosphate</keyword>
<evidence type="ECO:0000313" key="5">
    <source>
        <dbReference type="EMBL" id="QEK11735.1"/>
    </source>
</evidence>
<dbReference type="GO" id="GO:0016829">
    <property type="term" value="F:lyase activity"/>
    <property type="evidence" value="ECO:0007669"/>
    <property type="project" value="InterPro"/>
</dbReference>
<dbReference type="InterPro" id="IPR015422">
    <property type="entry name" value="PyrdxlP-dep_Trfase_small"/>
</dbReference>
<dbReference type="InterPro" id="IPR015424">
    <property type="entry name" value="PyrdxlP-dep_Trfase"/>
</dbReference>
<dbReference type="InterPro" id="IPR015421">
    <property type="entry name" value="PyrdxlP-dep_Trfase_major"/>
</dbReference>
<dbReference type="PANTHER" id="PTHR48097">
    <property type="entry name" value="L-THREONINE ALDOLASE-RELATED"/>
    <property type="match status" value="1"/>
</dbReference>
<sequence>MNMKMFGSDNDSGVHEKILEAICNCNVEHANPYGNDIYTENAIAKFKEVFGEKADVFFVPNGTGANVIGLSSMLKPFEGVVCVESAHINVDECGAFERFTGSKLLKVPSKNGKIKIEDIEKTLSAVGNEHRVQPKVISISQISEYGTVYTVDEIRELADFAHKNGLLLHVDGARISNAAVALGVTFKEMITDTGVDVLSFGGTKNGMMYGEAIVSFNAESTKNLKYARKQGMQLISKMRYISAQFLAFFEDDLWAKNAKQANDMTKLLYNAVKDIEGINIVASVDANIIMATIPKEWIEPLQKKTFFYVLDEKRNLVRWVMSYDTLESEVNDFIDEIKKVSGK</sequence>
<keyword evidence="6" id="KW-1185">Reference proteome</keyword>
<name>A0A5C0SAY7_CRATE</name>
<feature type="domain" description="Aromatic amino acid beta-eliminating lyase/threonine aldolase" evidence="4">
    <location>
        <begin position="7"/>
        <end position="293"/>
    </location>
</feature>
<proteinExistence type="inferred from homology"/>
<evidence type="ECO:0000256" key="3">
    <source>
        <dbReference type="ARBA" id="ARBA00022898"/>
    </source>
</evidence>
<dbReference type="OrthoDB" id="9774495at2"/>
<organism evidence="5 6">
    <name type="scientific">Crassaminicella thermophila</name>
    <dbReference type="NCBI Taxonomy" id="2599308"/>
    <lineage>
        <taxon>Bacteria</taxon>
        <taxon>Bacillati</taxon>
        <taxon>Bacillota</taxon>
        <taxon>Clostridia</taxon>
        <taxon>Eubacteriales</taxon>
        <taxon>Clostridiaceae</taxon>
        <taxon>Crassaminicella</taxon>
    </lineage>
</organism>
<evidence type="ECO:0000259" key="4">
    <source>
        <dbReference type="Pfam" id="PF01212"/>
    </source>
</evidence>